<evidence type="ECO:0000313" key="1">
    <source>
        <dbReference type="EMBL" id="DAE11106.1"/>
    </source>
</evidence>
<protein>
    <submittedName>
        <fullName evidence="1">Uncharacterized protein</fullName>
    </submittedName>
</protein>
<organism evidence="1">
    <name type="scientific">Myoviridae sp. ctzwE5</name>
    <dbReference type="NCBI Taxonomy" id="2825214"/>
    <lineage>
        <taxon>Viruses</taxon>
        <taxon>Duplodnaviria</taxon>
        <taxon>Heunggongvirae</taxon>
        <taxon>Uroviricota</taxon>
        <taxon>Caudoviricetes</taxon>
    </lineage>
</organism>
<sequence length="77" mass="9308">MLRLELLEITKTLVKYKYYPESSKEYGIIVVDRTSKERNIEKLLPEYGSNYPAHAFRRIEEYLANNKFQEEDIVAWY</sequence>
<dbReference type="EMBL" id="BK015525">
    <property type="protein sequence ID" value="DAE11106.1"/>
    <property type="molecule type" value="Genomic_DNA"/>
</dbReference>
<accession>A0A8S5PW33</accession>
<name>A0A8S5PW33_9CAUD</name>
<proteinExistence type="predicted"/>
<reference evidence="1" key="1">
    <citation type="journal article" date="2021" name="Proc. Natl. Acad. Sci. U.S.A.">
        <title>A Catalog of Tens of Thousands of Viruses from Human Metagenomes Reveals Hidden Associations with Chronic Diseases.</title>
        <authorList>
            <person name="Tisza M.J."/>
            <person name="Buck C.B."/>
        </authorList>
    </citation>
    <scope>NUCLEOTIDE SEQUENCE</scope>
    <source>
        <strain evidence="1">CtzwE5</strain>
    </source>
</reference>